<organism evidence="1 2">
    <name type="scientific">Robbsia andropogonis</name>
    <dbReference type="NCBI Taxonomy" id="28092"/>
    <lineage>
        <taxon>Bacteria</taxon>
        <taxon>Pseudomonadati</taxon>
        <taxon>Pseudomonadota</taxon>
        <taxon>Betaproteobacteria</taxon>
        <taxon>Burkholderiales</taxon>
        <taxon>Burkholderiaceae</taxon>
        <taxon>Robbsia</taxon>
    </lineage>
</organism>
<dbReference type="AlphaFoldDB" id="A0A0F5K4M0"/>
<dbReference type="Proteomes" id="UP000033618">
    <property type="component" value="Unassembled WGS sequence"/>
</dbReference>
<name>A0A0F5K4M0_9BURK</name>
<proteinExistence type="predicted"/>
<comment type="caution">
    <text evidence="1">The sequence shown here is derived from an EMBL/GenBank/DDBJ whole genome shotgun (WGS) entry which is preliminary data.</text>
</comment>
<reference evidence="1 2" key="1">
    <citation type="submission" date="2015-03" db="EMBL/GenBank/DDBJ databases">
        <title>Draft Genome Sequence of Burkholderia andropogonis type strain ICMP2807, isolated from Sorghum bicolor.</title>
        <authorList>
            <person name="Lopes-Santos L."/>
            <person name="Castro D.B."/>
            <person name="Ottoboni L.M."/>
            <person name="Park D."/>
            <person name="Weirc B.S."/>
            <person name="Destefano S.A."/>
        </authorList>
    </citation>
    <scope>NUCLEOTIDE SEQUENCE [LARGE SCALE GENOMIC DNA]</scope>
    <source>
        <strain evidence="1 2">ICMP2807</strain>
    </source>
</reference>
<evidence type="ECO:0000313" key="2">
    <source>
        <dbReference type="Proteomes" id="UP000033618"/>
    </source>
</evidence>
<sequence>MALSKTLFHQHHFAPYRPNVMLQRVKRRNAGTRIQPRLIDPIACRNTSFSPDTSSQGSN</sequence>
<protein>
    <submittedName>
        <fullName evidence="1">Uncharacterized protein</fullName>
    </submittedName>
</protein>
<keyword evidence="2" id="KW-1185">Reference proteome</keyword>
<evidence type="ECO:0000313" key="1">
    <source>
        <dbReference type="EMBL" id="KKB64824.1"/>
    </source>
</evidence>
<accession>A0A0F5K4M0</accession>
<dbReference type="EMBL" id="LAQU01000002">
    <property type="protein sequence ID" value="KKB64824.1"/>
    <property type="molecule type" value="Genomic_DNA"/>
</dbReference>
<gene>
    <name evidence="1" type="ORF">WM40_02000</name>
</gene>
<dbReference type="STRING" id="28092.WM40_02000"/>